<dbReference type="PANTHER" id="PTHR43103:SF3">
    <property type="entry name" value="ADP-L-GLYCERO-D-MANNO-HEPTOSE-6-EPIMERASE"/>
    <property type="match status" value="1"/>
</dbReference>
<dbReference type="EMBL" id="LAQL01000002">
    <property type="protein sequence ID" value="KLN62238.1"/>
    <property type="molecule type" value="Genomic_DNA"/>
</dbReference>
<comment type="cofactor">
    <cofactor evidence="4">
        <name>NADP(+)</name>
        <dbReference type="ChEBI" id="CHEBI:58349"/>
    </cofactor>
    <text evidence="4">Binds 1 NADP(+) per subunit.</text>
</comment>
<dbReference type="UniPathway" id="UPA00356">
    <property type="reaction ID" value="UER00440"/>
</dbReference>
<comment type="pathway">
    <text evidence="4">Nucleotide-sugar biosynthesis; ADP-L-glycero-beta-D-manno-heptose biosynthesis; ADP-L-glycero-beta-D-manno-heptose from D-glycero-beta-D-manno-heptose 7-phosphate: step 4/4.</text>
</comment>
<dbReference type="GO" id="GO:0097171">
    <property type="term" value="P:ADP-L-glycero-beta-D-manno-heptose biosynthetic process"/>
    <property type="evidence" value="ECO:0007669"/>
    <property type="project" value="UniProtKB-UniPathway"/>
</dbReference>
<dbReference type="InterPro" id="IPR011912">
    <property type="entry name" value="Heptose_epim"/>
</dbReference>
<keyword evidence="1 4" id="KW-0521">NADP</keyword>
<comment type="function">
    <text evidence="4">Catalyzes the interconversion between ADP-D-glycero-beta-D-manno-heptose and ADP-L-glycero-beta-D-manno-heptose via an epimerization at carbon 6 of the heptose.</text>
</comment>
<dbReference type="Pfam" id="PF01370">
    <property type="entry name" value="Epimerase"/>
    <property type="match status" value="1"/>
</dbReference>
<dbReference type="EC" id="5.1.3.20" evidence="4"/>
<keyword evidence="3 4" id="KW-0119">Carbohydrate metabolism</keyword>
<feature type="binding site" evidence="4">
    <location>
        <position position="146"/>
    </location>
    <ligand>
        <name>NADP(+)</name>
        <dbReference type="ChEBI" id="CHEBI:58349"/>
    </ligand>
</feature>
<dbReference type="Proteomes" id="UP000035444">
    <property type="component" value="Unassembled WGS sequence"/>
</dbReference>
<dbReference type="GO" id="GO:0008712">
    <property type="term" value="F:ADP-glyceromanno-heptose 6-epimerase activity"/>
    <property type="evidence" value="ECO:0007669"/>
    <property type="project" value="UniProtKB-UniRule"/>
</dbReference>
<dbReference type="CDD" id="cd05248">
    <property type="entry name" value="ADP_GME_SDR_e"/>
    <property type="match status" value="1"/>
</dbReference>
<feature type="active site" description="Proton acceptor" evidence="4">
    <location>
        <position position="183"/>
    </location>
</feature>
<dbReference type="STRING" id="1489064.WH96_01565"/>
<dbReference type="Gene3D" id="3.40.50.720">
    <property type="entry name" value="NAD(P)-binding Rossmann-like Domain"/>
    <property type="match status" value="1"/>
</dbReference>
<feature type="binding site" evidence="4">
    <location>
        <position position="89"/>
    </location>
    <ligand>
        <name>NADP(+)</name>
        <dbReference type="ChEBI" id="CHEBI:58349"/>
    </ligand>
</feature>
<feature type="binding site" evidence="4">
    <location>
        <begin position="206"/>
        <end position="209"/>
    </location>
    <ligand>
        <name>substrate</name>
    </ligand>
</feature>
<keyword evidence="2 4" id="KW-0413">Isomerase</keyword>
<feature type="binding site" evidence="4">
    <location>
        <begin position="10"/>
        <end position="11"/>
    </location>
    <ligand>
        <name>NADP(+)</name>
        <dbReference type="ChEBI" id="CHEBI:58349"/>
    </ligand>
</feature>
<dbReference type="GO" id="GO:0050661">
    <property type="term" value="F:NADP binding"/>
    <property type="evidence" value="ECO:0007669"/>
    <property type="project" value="InterPro"/>
</dbReference>
<evidence type="ECO:0000259" key="5">
    <source>
        <dbReference type="Pfam" id="PF01370"/>
    </source>
</evidence>
<evidence type="ECO:0000256" key="1">
    <source>
        <dbReference type="ARBA" id="ARBA00022857"/>
    </source>
</evidence>
<feature type="binding site" evidence="4">
    <location>
        <position position="175"/>
    </location>
    <ligand>
        <name>NADP(+)</name>
        <dbReference type="ChEBI" id="CHEBI:58349"/>
    </ligand>
</feature>
<proteinExistence type="inferred from homology"/>
<dbReference type="RefSeq" id="WP_047762364.1">
    <property type="nucleotide sequence ID" value="NZ_LAQL01000002.1"/>
</dbReference>
<feature type="binding site" evidence="4">
    <location>
        <begin position="30"/>
        <end position="31"/>
    </location>
    <ligand>
        <name>NADP(+)</name>
        <dbReference type="ChEBI" id="CHEBI:58349"/>
    </ligand>
</feature>
<dbReference type="NCBIfam" id="TIGR02197">
    <property type="entry name" value="heptose_epim"/>
    <property type="match status" value="1"/>
</dbReference>
<organism evidence="6 7">
    <name type="scientific">Kiloniella spongiae</name>
    <dbReference type="NCBI Taxonomy" id="1489064"/>
    <lineage>
        <taxon>Bacteria</taxon>
        <taxon>Pseudomonadati</taxon>
        <taxon>Pseudomonadota</taxon>
        <taxon>Alphaproteobacteria</taxon>
        <taxon>Rhodospirillales</taxon>
        <taxon>Kiloniellaceae</taxon>
        <taxon>Kiloniella</taxon>
    </lineage>
</organism>
<dbReference type="OrthoDB" id="9801785at2"/>
<comment type="caution">
    <text evidence="6">The sequence shown here is derived from an EMBL/GenBank/DDBJ whole genome shotgun (WGS) entry which is preliminary data.</text>
</comment>
<feature type="binding site" evidence="4">
    <location>
        <position position="183"/>
    </location>
    <ligand>
        <name>NADP(+)</name>
        <dbReference type="ChEBI" id="CHEBI:58349"/>
    </ligand>
</feature>
<dbReference type="SUPFAM" id="SSF51735">
    <property type="entry name" value="NAD(P)-binding Rossmann-fold domains"/>
    <property type="match status" value="1"/>
</dbReference>
<feature type="binding site" evidence="4">
    <location>
        <begin position="72"/>
        <end position="76"/>
    </location>
    <ligand>
        <name>NADP(+)</name>
        <dbReference type="ChEBI" id="CHEBI:58349"/>
    </ligand>
</feature>
<accession>A0A0H2MIK1</accession>
<dbReference type="PATRIC" id="fig|1489064.4.peg.1234"/>
<gene>
    <name evidence="4" type="primary">hldD</name>
    <name evidence="6" type="ORF">WH96_01565</name>
</gene>
<evidence type="ECO:0000313" key="6">
    <source>
        <dbReference type="EMBL" id="KLN62238.1"/>
    </source>
</evidence>
<dbReference type="AlphaFoldDB" id="A0A0H2MIK1"/>
<feature type="active site" description="Proton acceptor" evidence="4">
    <location>
        <position position="142"/>
    </location>
</feature>
<comment type="subunit">
    <text evidence="4">Homopentamer.</text>
</comment>
<feature type="binding site" evidence="4">
    <location>
        <position position="285"/>
    </location>
    <ligand>
        <name>substrate</name>
    </ligand>
</feature>
<sequence>MFLVTGGAGFIGSNLVASLVEQGKSVVVSDWLGHGDKWRNLAKHELEDIIKPETLPEFLAENADKLEGVFHMGAISSTTETDGDALMENNFKLSKDLWHTCAKHKVPYIYASSAATYGDGEHGFDDEEDIAHLARLQPLNGYGWSKQLFDRWIARRIENNAPQPPQWAGLKFFNVYGPNEYHKGGQASVAFHLFNQVMSGDAAKLFQSHHPDYSDGGQLRDFIAVEDCVRVMMWLKDNPTVSGLFNVGTGQARSFVDLARAVFSAINRNENIKYVPTPENIRDKYQYFTEARMTKLKEAGYDHSFTSLEEGVQRYVTEFLAQEDSYK</sequence>
<protein>
    <recommendedName>
        <fullName evidence="4">ADP-L-glycero-D-manno-heptose-6-epimerase</fullName>
        <ecNumber evidence="4">5.1.3.20</ecNumber>
    </recommendedName>
    <alternativeName>
        <fullName evidence="4">ADP-L-glycero-beta-D-manno-heptose-6-epimerase</fullName>
        <shortName evidence="4">ADP-glyceromanno-heptose 6-epimerase</shortName>
        <shortName evidence="4">ADP-hep 6-epimerase</shortName>
        <shortName evidence="4">AGME</shortName>
    </alternativeName>
</protein>
<dbReference type="InterPro" id="IPR036291">
    <property type="entry name" value="NAD(P)-bd_dom_sf"/>
</dbReference>
<comment type="catalytic activity">
    <reaction evidence="4">
        <text>ADP-D-glycero-beta-D-manno-heptose = ADP-L-glycero-beta-D-manno-heptose</text>
        <dbReference type="Rhea" id="RHEA:17577"/>
        <dbReference type="ChEBI" id="CHEBI:59967"/>
        <dbReference type="ChEBI" id="CHEBI:61506"/>
        <dbReference type="EC" id="5.1.3.20"/>
    </reaction>
</comment>
<name>A0A0H2MIK1_9PROT</name>
<evidence type="ECO:0000256" key="3">
    <source>
        <dbReference type="ARBA" id="ARBA00023277"/>
    </source>
</evidence>
<dbReference type="InterPro" id="IPR001509">
    <property type="entry name" value="Epimerase_deHydtase"/>
</dbReference>
<evidence type="ECO:0000313" key="7">
    <source>
        <dbReference type="Proteomes" id="UP000035444"/>
    </source>
</evidence>
<keyword evidence="7" id="KW-1185">Reference proteome</keyword>
<evidence type="ECO:0000256" key="4">
    <source>
        <dbReference type="HAMAP-Rule" id="MF_01601"/>
    </source>
</evidence>
<feature type="domain" description="NAD-dependent epimerase/dehydratase" evidence="5">
    <location>
        <begin position="3"/>
        <end position="248"/>
    </location>
</feature>
<feature type="binding site" evidence="4">
    <location>
        <position position="192"/>
    </location>
    <ligand>
        <name>substrate</name>
    </ligand>
</feature>
<dbReference type="Gene3D" id="3.90.25.10">
    <property type="entry name" value="UDP-galactose 4-epimerase, domain 1"/>
    <property type="match status" value="1"/>
</dbReference>
<comment type="caution">
    <text evidence="4">Lacks conserved residue(s) required for the propagation of feature annotation.</text>
</comment>
<feature type="binding site" evidence="4">
    <location>
        <position position="185"/>
    </location>
    <ligand>
        <name>substrate</name>
    </ligand>
</feature>
<feature type="binding site" evidence="4">
    <location>
        <position position="174"/>
    </location>
    <ligand>
        <name>substrate</name>
    </ligand>
</feature>
<feature type="binding site" evidence="4">
    <location>
        <position position="220"/>
    </location>
    <ligand>
        <name>substrate</name>
    </ligand>
</feature>
<dbReference type="HAMAP" id="MF_01601">
    <property type="entry name" value="Heptose_epimerase"/>
    <property type="match status" value="1"/>
</dbReference>
<comment type="domain">
    <text evidence="4">Contains a large N-terminal NADP-binding domain, and a smaller C-terminal substrate-binding domain.</text>
</comment>
<dbReference type="GO" id="GO:0005975">
    <property type="term" value="P:carbohydrate metabolic process"/>
    <property type="evidence" value="ECO:0007669"/>
    <property type="project" value="UniProtKB-UniRule"/>
</dbReference>
<comment type="similarity">
    <text evidence="4">Belongs to the NAD(P)-dependent epimerase/dehydratase family. HldD subfamily.</text>
</comment>
<reference evidence="6 7" key="1">
    <citation type="submission" date="2015-03" db="EMBL/GenBank/DDBJ databases">
        <title>Genome Sequence of Kiloniella spongiae MEBiC09566, isolated from a marine sponge.</title>
        <authorList>
            <person name="Shao Z."/>
            <person name="Wang L."/>
            <person name="Li X."/>
        </authorList>
    </citation>
    <scope>NUCLEOTIDE SEQUENCE [LARGE SCALE GENOMIC DNA]</scope>
    <source>
        <strain evidence="6 7">MEBiC09566</strain>
    </source>
</reference>
<evidence type="ECO:0000256" key="2">
    <source>
        <dbReference type="ARBA" id="ARBA00023235"/>
    </source>
</evidence>
<feature type="binding site" evidence="4">
    <location>
        <position position="37"/>
    </location>
    <ligand>
        <name>NADP(+)</name>
        <dbReference type="ChEBI" id="CHEBI:58349"/>
    </ligand>
</feature>
<dbReference type="PANTHER" id="PTHR43103">
    <property type="entry name" value="NUCLEOSIDE-DIPHOSPHATE-SUGAR EPIMERASE"/>
    <property type="match status" value="1"/>
</dbReference>